<gene>
    <name evidence="2" type="ORF">DR999_PMT17517</name>
</gene>
<protein>
    <submittedName>
        <fullName evidence="2">Pulmonary surfactant-associated protein B-like</fullName>
    </submittedName>
</protein>
<accession>A0A4D9DTB1</accession>
<dbReference type="Proteomes" id="UP000297703">
    <property type="component" value="Unassembled WGS sequence"/>
</dbReference>
<organism evidence="2 3">
    <name type="scientific">Platysternon megacephalum</name>
    <name type="common">big-headed turtle</name>
    <dbReference type="NCBI Taxonomy" id="55544"/>
    <lineage>
        <taxon>Eukaryota</taxon>
        <taxon>Metazoa</taxon>
        <taxon>Chordata</taxon>
        <taxon>Craniata</taxon>
        <taxon>Vertebrata</taxon>
        <taxon>Euteleostomi</taxon>
        <taxon>Archelosauria</taxon>
        <taxon>Testudinata</taxon>
        <taxon>Testudines</taxon>
        <taxon>Cryptodira</taxon>
        <taxon>Durocryptodira</taxon>
        <taxon>Testudinoidea</taxon>
        <taxon>Platysternidae</taxon>
        <taxon>Platysternon</taxon>
    </lineage>
</organism>
<name>A0A4D9DTB1_9SAUR</name>
<evidence type="ECO:0000313" key="3">
    <source>
        <dbReference type="Proteomes" id="UP000297703"/>
    </source>
</evidence>
<reference evidence="2 3" key="2">
    <citation type="submission" date="2019-04" db="EMBL/GenBank/DDBJ databases">
        <title>The genome sequence of big-headed turtle.</title>
        <authorList>
            <person name="Gong S."/>
        </authorList>
    </citation>
    <scope>NUCLEOTIDE SEQUENCE [LARGE SCALE GENOMIC DNA]</scope>
    <source>
        <strain evidence="2">DO16091913</strain>
        <tissue evidence="2">Muscle</tissue>
    </source>
</reference>
<reference evidence="2 3" key="1">
    <citation type="submission" date="2019-04" db="EMBL/GenBank/DDBJ databases">
        <title>Draft genome of the big-headed turtle Platysternon megacephalum.</title>
        <authorList>
            <person name="Gong S."/>
        </authorList>
    </citation>
    <scope>NUCLEOTIDE SEQUENCE [LARGE SCALE GENOMIC DNA]</scope>
    <source>
        <strain evidence="2">DO16091913</strain>
        <tissue evidence="2">Muscle</tissue>
    </source>
</reference>
<proteinExistence type="predicted"/>
<dbReference type="EMBL" id="QXTE01000272">
    <property type="protein sequence ID" value="TFK00369.1"/>
    <property type="molecule type" value="Genomic_DNA"/>
</dbReference>
<comment type="caution">
    <text evidence="2">The sequence shown here is derived from an EMBL/GenBank/DDBJ whole genome shotgun (WGS) entry which is preliminary data.</text>
</comment>
<feature type="compositionally biased region" description="Low complexity" evidence="1">
    <location>
        <begin position="69"/>
        <end position="86"/>
    </location>
</feature>
<feature type="region of interest" description="Disordered" evidence="1">
    <location>
        <begin position="69"/>
        <end position="88"/>
    </location>
</feature>
<evidence type="ECO:0000256" key="1">
    <source>
        <dbReference type="SAM" id="MobiDB-lite"/>
    </source>
</evidence>
<sequence>MAGGSHCGWCITAPKGPPLAFRLQGDHLGQHQRESMAEMRRILPPSGLVPALTTQPYCPPCPSGFTRLLPTSSSPLSESGSESRGSIPQLHLLQAALPKL</sequence>
<evidence type="ECO:0000313" key="2">
    <source>
        <dbReference type="EMBL" id="TFK00369.1"/>
    </source>
</evidence>
<dbReference type="AlphaFoldDB" id="A0A4D9DTB1"/>
<keyword evidence="3" id="KW-1185">Reference proteome</keyword>